<keyword evidence="2" id="KW-1185">Reference proteome</keyword>
<dbReference type="AlphaFoldDB" id="A0AAV4QWV5"/>
<gene>
    <name evidence="1" type="ORF">CDAR_591371</name>
</gene>
<name>A0AAV4QWV5_9ARAC</name>
<evidence type="ECO:0000313" key="2">
    <source>
        <dbReference type="Proteomes" id="UP001054837"/>
    </source>
</evidence>
<dbReference type="EMBL" id="BPLQ01005123">
    <property type="protein sequence ID" value="GIY12786.1"/>
    <property type="molecule type" value="Genomic_DNA"/>
</dbReference>
<reference evidence="1 2" key="1">
    <citation type="submission" date="2021-06" db="EMBL/GenBank/DDBJ databases">
        <title>Caerostris darwini draft genome.</title>
        <authorList>
            <person name="Kono N."/>
            <person name="Arakawa K."/>
        </authorList>
    </citation>
    <scope>NUCLEOTIDE SEQUENCE [LARGE SCALE GENOMIC DNA]</scope>
</reference>
<protein>
    <submittedName>
        <fullName evidence="1">Uncharacterized protein</fullName>
    </submittedName>
</protein>
<organism evidence="1 2">
    <name type="scientific">Caerostris darwini</name>
    <dbReference type="NCBI Taxonomy" id="1538125"/>
    <lineage>
        <taxon>Eukaryota</taxon>
        <taxon>Metazoa</taxon>
        <taxon>Ecdysozoa</taxon>
        <taxon>Arthropoda</taxon>
        <taxon>Chelicerata</taxon>
        <taxon>Arachnida</taxon>
        <taxon>Araneae</taxon>
        <taxon>Araneomorphae</taxon>
        <taxon>Entelegynae</taxon>
        <taxon>Araneoidea</taxon>
        <taxon>Araneidae</taxon>
        <taxon>Caerostris</taxon>
    </lineage>
</organism>
<comment type="caution">
    <text evidence="1">The sequence shown here is derived from an EMBL/GenBank/DDBJ whole genome shotgun (WGS) entry which is preliminary data.</text>
</comment>
<sequence length="69" mass="8279">MRYNTINLVFQNFLDISKQGSIRCVSPHWNHFYSSPWESPTDQVSLQTCLQVKVDYCFLDNPRRKEYSF</sequence>
<proteinExistence type="predicted"/>
<evidence type="ECO:0000313" key="1">
    <source>
        <dbReference type="EMBL" id="GIY12786.1"/>
    </source>
</evidence>
<dbReference type="Proteomes" id="UP001054837">
    <property type="component" value="Unassembled WGS sequence"/>
</dbReference>
<accession>A0AAV4QWV5</accession>